<sequence length="91" mass="11093">MYYIYIFIVVNIISYSLMGWDKYCARKHKWRVPEKVLFGWAFLFGATGAYLGMKIFHHKTLHNMFRYGFPTLMITQWVLIIIFLLKYHMIF</sequence>
<organism evidence="2">
    <name type="scientific">bioreactor metagenome</name>
    <dbReference type="NCBI Taxonomy" id="1076179"/>
    <lineage>
        <taxon>unclassified sequences</taxon>
        <taxon>metagenomes</taxon>
        <taxon>ecological metagenomes</taxon>
    </lineage>
</organism>
<gene>
    <name evidence="2" type="ORF">SDC9_162153</name>
</gene>
<keyword evidence="1" id="KW-0472">Membrane</keyword>
<dbReference type="EMBL" id="VSSQ01061501">
    <property type="protein sequence ID" value="MPN14824.1"/>
    <property type="molecule type" value="Genomic_DNA"/>
</dbReference>
<comment type="caution">
    <text evidence="2">The sequence shown here is derived from an EMBL/GenBank/DDBJ whole genome shotgun (WGS) entry which is preliminary data.</text>
</comment>
<keyword evidence="1" id="KW-0812">Transmembrane</keyword>
<evidence type="ECO:0008006" key="3">
    <source>
        <dbReference type="Google" id="ProtNLM"/>
    </source>
</evidence>
<name>A0A645FRK2_9ZZZZ</name>
<evidence type="ECO:0000256" key="1">
    <source>
        <dbReference type="SAM" id="Phobius"/>
    </source>
</evidence>
<proteinExistence type="predicted"/>
<evidence type="ECO:0000313" key="2">
    <source>
        <dbReference type="EMBL" id="MPN14824.1"/>
    </source>
</evidence>
<dbReference type="Pfam" id="PF06961">
    <property type="entry name" value="DUF1294"/>
    <property type="match status" value="1"/>
</dbReference>
<keyword evidence="1" id="KW-1133">Transmembrane helix</keyword>
<dbReference type="AlphaFoldDB" id="A0A645FRK2"/>
<reference evidence="2" key="1">
    <citation type="submission" date="2019-08" db="EMBL/GenBank/DDBJ databases">
        <authorList>
            <person name="Kucharzyk K."/>
            <person name="Murdoch R.W."/>
            <person name="Higgins S."/>
            <person name="Loffler F."/>
        </authorList>
    </citation>
    <scope>NUCLEOTIDE SEQUENCE</scope>
</reference>
<dbReference type="InterPro" id="IPR010718">
    <property type="entry name" value="DUF1294"/>
</dbReference>
<feature type="transmembrane region" description="Helical" evidence="1">
    <location>
        <begin position="6"/>
        <end position="24"/>
    </location>
</feature>
<accession>A0A645FRK2</accession>
<feature type="transmembrane region" description="Helical" evidence="1">
    <location>
        <begin position="65"/>
        <end position="85"/>
    </location>
</feature>
<feature type="transmembrane region" description="Helical" evidence="1">
    <location>
        <begin position="36"/>
        <end position="53"/>
    </location>
</feature>
<protein>
    <recommendedName>
        <fullName evidence="3">DUF1294 domain-containing protein</fullName>
    </recommendedName>
</protein>